<sequence>MEGIGGERGGFRPGNLQPNIPIYRPTPPLTAIERFLWGQSHFTQQQSVQNSPRNQEMPASDEGLCGFSSVAGAIGSVSWPSFQGTSFSDGIFPEGASFNWTQEISPKEGLKAEVVKAPGKAGKGMGKKAKKGSCANLIKGQWTEEEDRKLIRLVKQFGVRKWAQIAERLAGRAGKQCRERWHNHLRPDIKKDGWSEEEERILVDAHAKVGNRWAEIAKLIPGRTENAIKNHWNATKRRQNSRRKHKQTENQSTGKPQSSILQDYIRSKHPNNTFGAVTPTQSSNITTASTSTTSSEDPNSGQINQFLPELSESNTDDSPAWLPETCDSELLFMQSFFACNSTEVGTDVNPAQKETSNTDKCDNSSMTLQLDSFGFHNSNGRHDQQLSDAISDQSGWSSSPSLNPNASANALWQQKTPTSFLPSDLYMSYLLNGPTTFPSSSTEFDSAAHSMSMDMEIDHKTSSSGQREMDLIEMVTSNSRQFSQGSNSSF</sequence>
<evidence type="ECO:0000259" key="9">
    <source>
        <dbReference type="PROSITE" id="PS51294"/>
    </source>
</evidence>
<feature type="compositionally biased region" description="Gly residues" evidence="6">
    <location>
        <begin position="1"/>
        <end position="12"/>
    </location>
</feature>
<feature type="compositionally biased region" description="Polar residues" evidence="6">
    <location>
        <begin position="270"/>
        <end position="279"/>
    </location>
</feature>
<dbReference type="Proteomes" id="UP001141552">
    <property type="component" value="Unassembled WGS sequence"/>
</dbReference>
<feature type="domain" description="HTH myb-type" evidence="9">
    <location>
        <begin position="190"/>
        <end position="240"/>
    </location>
</feature>
<organism evidence="10 11">
    <name type="scientific">Turnera subulata</name>
    <dbReference type="NCBI Taxonomy" id="218843"/>
    <lineage>
        <taxon>Eukaryota</taxon>
        <taxon>Viridiplantae</taxon>
        <taxon>Streptophyta</taxon>
        <taxon>Embryophyta</taxon>
        <taxon>Tracheophyta</taxon>
        <taxon>Spermatophyta</taxon>
        <taxon>Magnoliopsida</taxon>
        <taxon>eudicotyledons</taxon>
        <taxon>Gunneridae</taxon>
        <taxon>Pentapetalae</taxon>
        <taxon>rosids</taxon>
        <taxon>fabids</taxon>
        <taxon>Malpighiales</taxon>
        <taxon>Passifloraceae</taxon>
        <taxon>Turnera</taxon>
    </lineage>
</organism>
<feature type="region of interest" description="Disordered" evidence="6">
    <location>
        <begin position="233"/>
        <end position="305"/>
    </location>
</feature>
<dbReference type="SUPFAM" id="SSF46689">
    <property type="entry name" value="Homeodomain-like"/>
    <property type="match status" value="1"/>
</dbReference>
<dbReference type="PROSITE" id="PS51293">
    <property type="entry name" value="SANT"/>
    <property type="match status" value="1"/>
</dbReference>
<dbReference type="OrthoDB" id="2143914at2759"/>
<name>A0A9Q0FRU6_9ROSI</name>
<keyword evidence="3" id="KW-0804">Transcription</keyword>
<feature type="domain" description="Myb-like" evidence="7">
    <location>
        <begin position="186"/>
        <end position="236"/>
    </location>
</feature>
<keyword evidence="3" id="KW-0805">Transcription regulation</keyword>
<reference evidence="10" key="1">
    <citation type="submission" date="2022-02" db="EMBL/GenBank/DDBJ databases">
        <authorList>
            <person name="Henning P.M."/>
            <person name="McCubbin A.G."/>
            <person name="Shore J.S."/>
        </authorList>
    </citation>
    <scope>NUCLEOTIDE SEQUENCE</scope>
    <source>
        <strain evidence="10">F60SS</strain>
        <tissue evidence="10">Leaves</tissue>
    </source>
</reference>
<dbReference type="GO" id="GO:0000978">
    <property type="term" value="F:RNA polymerase II cis-regulatory region sequence-specific DNA binding"/>
    <property type="evidence" value="ECO:0007669"/>
    <property type="project" value="TreeGrafter"/>
</dbReference>
<feature type="region of interest" description="Disordered" evidence="6">
    <location>
        <begin position="1"/>
        <end position="20"/>
    </location>
</feature>
<dbReference type="Gene3D" id="1.10.10.60">
    <property type="entry name" value="Homeodomain-like"/>
    <property type="match status" value="2"/>
</dbReference>
<dbReference type="PANTHER" id="PTHR45614:SF218">
    <property type="entry name" value="TRANSCRIPTION FACTOR MYB119-RELATED"/>
    <property type="match status" value="1"/>
</dbReference>
<reference evidence="10" key="2">
    <citation type="journal article" date="2023" name="Plants (Basel)">
        <title>Annotation of the Turnera subulata (Passifloraceae) Draft Genome Reveals the S-Locus Evolved after the Divergence of Turneroideae from Passifloroideae in a Stepwise Manner.</title>
        <authorList>
            <person name="Henning P.M."/>
            <person name="Roalson E.H."/>
            <person name="Mir W."/>
            <person name="McCubbin A.G."/>
            <person name="Shore J.S."/>
        </authorList>
    </citation>
    <scope>NUCLEOTIDE SEQUENCE</scope>
    <source>
        <strain evidence="10">F60SS</strain>
    </source>
</reference>
<feature type="compositionally biased region" description="Polar residues" evidence="6">
    <location>
        <begin position="249"/>
        <end position="261"/>
    </location>
</feature>
<gene>
    <name evidence="10" type="ORF">Tsubulata_039320</name>
</gene>
<dbReference type="PROSITE" id="PS50090">
    <property type="entry name" value="MYB_LIKE"/>
    <property type="match status" value="2"/>
</dbReference>
<feature type="compositionally biased region" description="Basic residues" evidence="6">
    <location>
        <begin position="234"/>
        <end position="246"/>
    </location>
</feature>
<keyword evidence="5" id="KW-0539">Nucleus</keyword>
<dbReference type="InterPro" id="IPR001005">
    <property type="entry name" value="SANT/Myb"/>
</dbReference>
<evidence type="ECO:0000259" key="8">
    <source>
        <dbReference type="PROSITE" id="PS51293"/>
    </source>
</evidence>
<feature type="domain" description="HTH myb-type" evidence="9">
    <location>
        <begin position="136"/>
        <end position="189"/>
    </location>
</feature>
<feature type="domain" description="SANT" evidence="8">
    <location>
        <begin position="189"/>
        <end position="240"/>
    </location>
</feature>
<dbReference type="SMART" id="SM00717">
    <property type="entry name" value="SANT"/>
    <property type="match status" value="2"/>
</dbReference>
<keyword evidence="2" id="KW-0677">Repeat</keyword>
<dbReference type="InterPro" id="IPR017884">
    <property type="entry name" value="SANT_dom"/>
</dbReference>
<evidence type="ECO:0000256" key="2">
    <source>
        <dbReference type="ARBA" id="ARBA00022737"/>
    </source>
</evidence>
<comment type="subcellular location">
    <subcellularLocation>
        <location evidence="1">Nucleus</location>
    </subcellularLocation>
</comment>
<feature type="compositionally biased region" description="Polar residues" evidence="6">
    <location>
        <begin position="296"/>
        <end position="305"/>
    </location>
</feature>
<proteinExistence type="predicted"/>
<evidence type="ECO:0000256" key="6">
    <source>
        <dbReference type="SAM" id="MobiDB-lite"/>
    </source>
</evidence>
<evidence type="ECO:0000313" key="10">
    <source>
        <dbReference type="EMBL" id="KAJ4835432.1"/>
    </source>
</evidence>
<keyword evidence="11" id="KW-1185">Reference proteome</keyword>
<dbReference type="InterPro" id="IPR009057">
    <property type="entry name" value="Homeodomain-like_sf"/>
</dbReference>
<comment type="caution">
    <text evidence="10">The sequence shown here is derived from an EMBL/GenBank/DDBJ whole genome shotgun (WGS) entry which is preliminary data.</text>
</comment>
<dbReference type="FunFam" id="1.10.10.60:FF:000010">
    <property type="entry name" value="Transcriptional activator Myb isoform A"/>
    <property type="match status" value="1"/>
</dbReference>
<feature type="compositionally biased region" description="Low complexity" evidence="6">
    <location>
        <begin position="280"/>
        <end position="295"/>
    </location>
</feature>
<dbReference type="CDD" id="cd00167">
    <property type="entry name" value="SANT"/>
    <property type="match status" value="2"/>
</dbReference>
<dbReference type="InterPro" id="IPR050560">
    <property type="entry name" value="MYB_TF"/>
</dbReference>
<feature type="domain" description="Myb-like" evidence="7">
    <location>
        <begin position="134"/>
        <end position="185"/>
    </location>
</feature>
<accession>A0A9Q0FRU6</accession>
<evidence type="ECO:0000256" key="3">
    <source>
        <dbReference type="ARBA" id="ARBA00023015"/>
    </source>
</evidence>
<evidence type="ECO:0000256" key="4">
    <source>
        <dbReference type="ARBA" id="ARBA00023125"/>
    </source>
</evidence>
<evidence type="ECO:0000256" key="5">
    <source>
        <dbReference type="ARBA" id="ARBA00023242"/>
    </source>
</evidence>
<dbReference type="GO" id="GO:0000981">
    <property type="term" value="F:DNA-binding transcription factor activity, RNA polymerase II-specific"/>
    <property type="evidence" value="ECO:0007669"/>
    <property type="project" value="TreeGrafter"/>
</dbReference>
<protein>
    <submittedName>
        <fullName evidence="10">Uncharacterized protein</fullName>
    </submittedName>
</protein>
<dbReference type="PANTHER" id="PTHR45614">
    <property type="entry name" value="MYB PROTEIN-RELATED"/>
    <property type="match status" value="1"/>
</dbReference>
<keyword evidence="4" id="KW-0238">DNA-binding</keyword>
<evidence type="ECO:0000259" key="7">
    <source>
        <dbReference type="PROSITE" id="PS50090"/>
    </source>
</evidence>
<dbReference type="AlphaFoldDB" id="A0A9Q0FRU6"/>
<dbReference type="EMBL" id="JAKUCV010004425">
    <property type="protein sequence ID" value="KAJ4835432.1"/>
    <property type="molecule type" value="Genomic_DNA"/>
</dbReference>
<dbReference type="InterPro" id="IPR017930">
    <property type="entry name" value="Myb_dom"/>
</dbReference>
<dbReference type="PROSITE" id="PS51294">
    <property type="entry name" value="HTH_MYB"/>
    <property type="match status" value="2"/>
</dbReference>
<dbReference type="Pfam" id="PF13921">
    <property type="entry name" value="Myb_DNA-bind_6"/>
    <property type="match status" value="1"/>
</dbReference>
<dbReference type="GO" id="GO:0005634">
    <property type="term" value="C:nucleus"/>
    <property type="evidence" value="ECO:0007669"/>
    <property type="project" value="UniProtKB-SubCell"/>
</dbReference>
<evidence type="ECO:0000313" key="11">
    <source>
        <dbReference type="Proteomes" id="UP001141552"/>
    </source>
</evidence>
<evidence type="ECO:0000256" key="1">
    <source>
        <dbReference type="ARBA" id="ARBA00004123"/>
    </source>
</evidence>